<keyword evidence="3" id="KW-1185">Reference proteome</keyword>
<dbReference type="SUPFAM" id="SSF51735">
    <property type="entry name" value="NAD(P)-binding Rossmann-fold domains"/>
    <property type="match status" value="1"/>
</dbReference>
<comment type="caution">
    <text evidence="2">The sequence shown here is derived from an EMBL/GenBank/DDBJ whole genome shotgun (WGS) entry which is preliminary data.</text>
</comment>
<name>A0A919DZ21_9ACTN</name>
<organism evidence="2 3">
    <name type="scientific">Streptomyces spiralis</name>
    <dbReference type="NCBI Taxonomy" id="66376"/>
    <lineage>
        <taxon>Bacteria</taxon>
        <taxon>Bacillati</taxon>
        <taxon>Actinomycetota</taxon>
        <taxon>Actinomycetes</taxon>
        <taxon>Kitasatosporales</taxon>
        <taxon>Streptomycetaceae</taxon>
        <taxon>Streptomyces</taxon>
    </lineage>
</organism>
<dbReference type="EMBL" id="BNBC01000030">
    <property type="protein sequence ID" value="GHE92552.1"/>
    <property type="molecule type" value="Genomic_DNA"/>
</dbReference>
<dbReference type="PANTHER" id="PTHR43245">
    <property type="entry name" value="BIFUNCTIONAL POLYMYXIN RESISTANCE PROTEIN ARNA"/>
    <property type="match status" value="1"/>
</dbReference>
<reference evidence="2" key="2">
    <citation type="submission" date="2020-09" db="EMBL/GenBank/DDBJ databases">
        <authorList>
            <person name="Sun Q."/>
            <person name="Ohkuma M."/>
        </authorList>
    </citation>
    <scope>NUCLEOTIDE SEQUENCE</scope>
    <source>
        <strain evidence="2">JCM 3302</strain>
    </source>
</reference>
<evidence type="ECO:0000313" key="2">
    <source>
        <dbReference type="EMBL" id="GHE92552.1"/>
    </source>
</evidence>
<reference evidence="2" key="1">
    <citation type="journal article" date="2014" name="Int. J. Syst. Evol. Microbiol.">
        <title>Complete genome sequence of Corynebacterium casei LMG S-19264T (=DSM 44701T), isolated from a smear-ripened cheese.</title>
        <authorList>
            <consortium name="US DOE Joint Genome Institute (JGI-PGF)"/>
            <person name="Walter F."/>
            <person name="Albersmeier A."/>
            <person name="Kalinowski J."/>
            <person name="Ruckert C."/>
        </authorList>
    </citation>
    <scope>NUCLEOTIDE SEQUENCE</scope>
    <source>
        <strain evidence="2">JCM 3302</strain>
    </source>
</reference>
<protein>
    <recommendedName>
        <fullName evidence="1">NAD-dependent epimerase/dehydratase domain-containing protein</fullName>
    </recommendedName>
</protein>
<dbReference type="InterPro" id="IPR036291">
    <property type="entry name" value="NAD(P)-bd_dom_sf"/>
</dbReference>
<sequence>MSGSSGVTSGVVLVCGGGGFIGRAVVGELAGRGVVEVRVLARRGGGAAVGAGGGVVRHVCADLTRPGTLRGLCSGVEAVVHAASYVGRDPVRCEAVNHRGTLALLAEARRAGVERFVYVSTASVYGTGPHRGVGEEAVVPRPASAASASRLRAERAVLEAGGSVLRPHLVYGAGDEWFLPALARLVARVPLWPSGPVSLSSVIAVGDLARGVAGLVGAPGDGDPSRVYHAVHPRPVPMDEVLLALHHRLGLPFPRVGEVSVQEHRALVARAVPGLSGHQYALLTQDHWYRGDRLWARVGEDPGPGFAARFAEAAGWYAGRLAGEARPGVPGAR</sequence>
<dbReference type="Proteomes" id="UP000641386">
    <property type="component" value="Unassembled WGS sequence"/>
</dbReference>
<dbReference type="InterPro" id="IPR001509">
    <property type="entry name" value="Epimerase_deHydtase"/>
</dbReference>
<proteinExistence type="predicted"/>
<gene>
    <name evidence="2" type="ORF">GCM10014715_56240</name>
</gene>
<dbReference type="Pfam" id="PF01370">
    <property type="entry name" value="Epimerase"/>
    <property type="match status" value="1"/>
</dbReference>
<evidence type="ECO:0000313" key="3">
    <source>
        <dbReference type="Proteomes" id="UP000641386"/>
    </source>
</evidence>
<dbReference type="Gene3D" id="3.40.50.720">
    <property type="entry name" value="NAD(P)-binding Rossmann-like Domain"/>
    <property type="match status" value="1"/>
</dbReference>
<evidence type="ECO:0000259" key="1">
    <source>
        <dbReference type="Pfam" id="PF01370"/>
    </source>
</evidence>
<accession>A0A919DZ21</accession>
<feature type="domain" description="NAD-dependent epimerase/dehydratase" evidence="1">
    <location>
        <begin position="12"/>
        <end position="228"/>
    </location>
</feature>
<dbReference type="InterPro" id="IPR050177">
    <property type="entry name" value="Lipid_A_modif_metabolic_enz"/>
</dbReference>
<dbReference type="AlphaFoldDB" id="A0A919DZ21"/>
<dbReference type="RefSeq" id="WP_229903777.1">
    <property type="nucleotide sequence ID" value="NZ_BNBC01000030.1"/>
</dbReference>